<reference evidence="2 3" key="1">
    <citation type="submission" date="2021-04" db="EMBL/GenBank/DDBJ databases">
        <title>Magnetospirillum sulfuroxidans sp. nov., a facultative chemolithoautotrophic sulfur-oxidizing alphaproteobacterium isolated from freshwater sediment and proposals for Paramagetospirillum gen. nov., and Magnetospirillaceae fam. nov.</title>
        <authorList>
            <person name="Koziaeva V."/>
            <person name="Geelhoed J.S."/>
            <person name="Sorokin D.Y."/>
            <person name="Grouzdev D.S."/>
        </authorList>
    </citation>
    <scope>NUCLEOTIDE SEQUENCE [LARGE SCALE GENOMIC DNA]</scope>
    <source>
        <strain evidence="2 3">J10</strain>
    </source>
</reference>
<dbReference type="PANTHER" id="PTHR13538">
    <property type="entry name" value="N-ACETYLTRANSFERASE 6"/>
    <property type="match status" value="1"/>
</dbReference>
<organism evidence="2 3">
    <name type="scientific">Magnetospirillum sulfuroxidans</name>
    <dbReference type="NCBI Taxonomy" id="611300"/>
    <lineage>
        <taxon>Bacteria</taxon>
        <taxon>Pseudomonadati</taxon>
        <taxon>Pseudomonadota</taxon>
        <taxon>Alphaproteobacteria</taxon>
        <taxon>Rhodospirillales</taxon>
        <taxon>Rhodospirillaceae</taxon>
        <taxon>Magnetospirillum</taxon>
    </lineage>
</organism>
<dbReference type="RefSeq" id="WP_211547098.1">
    <property type="nucleotide sequence ID" value="NZ_JAGTUF010000004.1"/>
</dbReference>
<proteinExistence type="predicted"/>
<dbReference type="CDD" id="cd04301">
    <property type="entry name" value="NAT_SF"/>
    <property type="match status" value="1"/>
</dbReference>
<feature type="domain" description="N-acetyltransferase" evidence="1">
    <location>
        <begin position="5"/>
        <end position="156"/>
    </location>
</feature>
<dbReference type="Pfam" id="PF00583">
    <property type="entry name" value="Acetyltransf_1"/>
    <property type="match status" value="1"/>
</dbReference>
<dbReference type="PROSITE" id="PS51186">
    <property type="entry name" value="GNAT"/>
    <property type="match status" value="1"/>
</dbReference>
<gene>
    <name evidence="2" type="ORF">KEC16_06655</name>
</gene>
<evidence type="ECO:0000259" key="1">
    <source>
        <dbReference type="PROSITE" id="PS51186"/>
    </source>
</evidence>
<protein>
    <submittedName>
        <fullName evidence="2">GNAT family N-acetyltransferase</fullName>
    </submittedName>
</protein>
<dbReference type="SUPFAM" id="SSF55729">
    <property type="entry name" value="Acyl-CoA N-acyltransferases (Nat)"/>
    <property type="match status" value="1"/>
</dbReference>
<evidence type="ECO:0000313" key="2">
    <source>
        <dbReference type="EMBL" id="MBR9971388.1"/>
    </source>
</evidence>
<accession>A0ABS5ICH7</accession>
<keyword evidence="3" id="KW-1185">Reference proteome</keyword>
<dbReference type="Gene3D" id="3.40.630.30">
    <property type="match status" value="1"/>
</dbReference>
<dbReference type="Proteomes" id="UP000680714">
    <property type="component" value="Unassembled WGS sequence"/>
</dbReference>
<sequence>MRFNLHYLADRRGDIPVCAEWEHAEWGRGGGKTITEAMASYEGVRRDGVPLTLVACSEAGQAVGMVSLWASDCPLRSELTPWVASLYVAPPARGYGIGTSLFARIEQEAVILGFRRLYLMTQHSAATYAAAGWSAFDRVDGLGALRDAVLMRKDLSP</sequence>
<comment type="caution">
    <text evidence="2">The sequence shown here is derived from an EMBL/GenBank/DDBJ whole genome shotgun (WGS) entry which is preliminary data.</text>
</comment>
<dbReference type="EMBL" id="JAGTUF010000004">
    <property type="protein sequence ID" value="MBR9971388.1"/>
    <property type="molecule type" value="Genomic_DNA"/>
</dbReference>
<dbReference type="InterPro" id="IPR016181">
    <property type="entry name" value="Acyl_CoA_acyltransferase"/>
</dbReference>
<dbReference type="InterPro" id="IPR000182">
    <property type="entry name" value="GNAT_dom"/>
</dbReference>
<dbReference type="PANTHER" id="PTHR13538:SF4">
    <property type="entry name" value="N-ALPHA-ACETYLTRANSFERASE 80"/>
    <property type="match status" value="1"/>
</dbReference>
<evidence type="ECO:0000313" key="3">
    <source>
        <dbReference type="Proteomes" id="UP000680714"/>
    </source>
</evidence>
<name>A0ABS5ICH7_9PROT</name>
<dbReference type="InterPro" id="IPR039840">
    <property type="entry name" value="NAA80"/>
</dbReference>